<dbReference type="PANTHER" id="PTHR12243">
    <property type="entry name" value="MADF DOMAIN TRANSCRIPTION FACTOR"/>
    <property type="match status" value="1"/>
</dbReference>
<sequence length="204" mass="23402">MKENAFQAIAGSMQTSVENCKKKWKALKEKYHREKQKLDVLSRSGAAAFNLFQWNLMSFFQFMYDKQPPRSPLMYNTSSSATASCSRTVQNAIHSTPTTSCQLRSNIGCNRTKPIAVLNRPNKRKKTEQPESGDSSEVVNILSQISNSVSNVTNTNSESKHDKLRDFANYLISELREFATDQREEFMDETVIRLLQSKRKYKKL</sequence>
<dbReference type="GO" id="GO:0005667">
    <property type="term" value="C:transcription regulator complex"/>
    <property type="evidence" value="ECO:0007669"/>
    <property type="project" value="TreeGrafter"/>
</dbReference>
<dbReference type="AlphaFoldDB" id="A0A9N9QKP1"/>
<gene>
    <name evidence="3" type="ORF">CEUTPL_LOCUS3418</name>
</gene>
<evidence type="ECO:0000313" key="4">
    <source>
        <dbReference type="Proteomes" id="UP001152799"/>
    </source>
</evidence>
<protein>
    <recommendedName>
        <fullName evidence="2">MADF domain-containing protein</fullName>
    </recommendedName>
</protein>
<dbReference type="Pfam" id="PF10545">
    <property type="entry name" value="MADF_DNA_bdg"/>
    <property type="match status" value="1"/>
</dbReference>
<proteinExistence type="predicted"/>
<organism evidence="3 4">
    <name type="scientific">Ceutorhynchus assimilis</name>
    <name type="common">cabbage seed weevil</name>
    <dbReference type="NCBI Taxonomy" id="467358"/>
    <lineage>
        <taxon>Eukaryota</taxon>
        <taxon>Metazoa</taxon>
        <taxon>Ecdysozoa</taxon>
        <taxon>Arthropoda</taxon>
        <taxon>Hexapoda</taxon>
        <taxon>Insecta</taxon>
        <taxon>Pterygota</taxon>
        <taxon>Neoptera</taxon>
        <taxon>Endopterygota</taxon>
        <taxon>Coleoptera</taxon>
        <taxon>Polyphaga</taxon>
        <taxon>Cucujiformia</taxon>
        <taxon>Curculionidae</taxon>
        <taxon>Ceutorhynchinae</taxon>
        <taxon>Ceutorhynchus</taxon>
    </lineage>
</organism>
<dbReference type="OrthoDB" id="8195830at2759"/>
<dbReference type="Proteomes" id="UP001152799">
    <property type="component" value="Chromosome 12"/>
</dbReference>
<reference evidence="3" key="1">
    <citation type="submission" date="2022-01" db="EMBL/GenBank/DDBJ databases">
        <authorList>
            <person name="King R."/>
        </authorList>
    </citation>
    <scope>NUCLEOTIDE SEQUENCE</scope>
</reference>
<evidence type="ECO:0000259" key="2">
    <source>
        <dbReference type="Pfam" id="PF10545"/>
    </source>
</evidence>
<dbReference type="InterPro" id="IPR006578">
    <property type="entry name" value="MADF-dom"/>
</dbReference>
<evidence type="ECO:0000256" key="1">
    <source>
        <dbReference type="SAM" id="MobiDB-lite"/>
    </source>
</evidence>
<dbReference type="GO" id="GO:0005634">
    <property type="term" value="C:nucleus"/>
    <property type="evidence" value="ECO:0007669"/>
    <property type="project" value="TreeGrafter"/>
</dbReference>
<evidence type="ECO:0000313" key="3">
    <source>
        <dbReference type="EMBL" id="CAG9762744.1"/>
    </source>
</evidence>
<dbReference type="PANTHER" id="PTHR12243:SF67">
    <property type="entry name" value="COREPRESSOR OF PANGOLIN, ISOFORM A-RELATED"/>
    <property type="match status" value="1"/>
</dbReference>
<dbReference type="GO" id="GO:0006357">
    <property type="term" value="P:regulation of transcription by RNA polymerase II"/>
    <property type="evidence" value="ECO:0007669"/>
    <property type="project" value="TreeGrafter"/>
</dbReference>
<keyword evidence="4" id="KW-1185">Reference proteome</keyword>
<name>A0A9N9QKP1_9CUCU</name>
<dbReference type="InterPro" id="IPR039353">
    <property type="entry name" value="TF_Adf1"/>
</dbReference>
<feature type="domain" description="MADF" evidence="2">
    <location>
        <begin position="2"/>
        <end position="47"/>
    </location>
</feature>
<feature type="region of interest" description="Disordered" evidence="1">
    <location>
        <begin position="117"/>
        <end position="137"/>
    </location>
</feature>
<dbReference type="EMBL" id="OU892288">
    <property type="protein sequence ID" value="CAG9762744.1"/>
    <property type="molecule type" value="Genomic_DNA"/>
</dbReference>
<accession>A0A9N9QKP1</accession>